<sequence>MTVLRAKQLGLTIGRSRILQDVSLTVEPGELVALLGPNGAGKSSLLKTLAGELAFGQGTIELFGRSIQQWKGAELARQRAVMPQRVDVSFPFTVREIVALGCSGLAAAERNELIDYLLQRLGIGNMAGRLVPTLSGGEQQRVQLARVLAQIWHTNGPRLLLLDECTSALDPAQQQTVFSLLRELAKDQGYSVVAVIHDLNVASCYADRLVMMAAGRIVENGAANTILEPGLLDKVFGLKARVLALPEGYPMVIPQA</sequence>
<dbReference type="PANTHER" id="PTHR42794:SF1">
    <property type="entry name" value="HEMIN IMPORT ATP-BINDING PROTEIN HMUV"/>
    <property type="match status" value="1"/>
</dbReference>
<keyword evidence="8" id="KW-1185">Reference proteome</keyword>
<feature type="domain" description="ABC transporter" evidence="6">
    <location>
        <begin position="4"/>
        <end position="239"/>
    </location>
</feature>
<dbReference type="PANTHER" id="PTHR42794">
    <property type="entry name" value="HEMIN IMPORT ATP-BINDING PROTEIN HMUV"/>
    <property type="match status" value="1"/>
</dbReference>
<evidence type="ECO:0000256" key="4">
    <source>
        <dbReference type="ARBA" id="ARBA00022967"/>
    </source>
</evidence>
<proteinExistence type="predicted"/>
<gene>
    <name evidence="7" type="ORF">RKA07_00985</name>
</gene>
<evidence type="ECO:0000313" key="8">
    <source>
        <dbReference type="Proteomes" id="UP001267407"/>
    </source>
</evidence>
<dbReference type="EMBL" id="JAVMBO010000003">
    <property type="protein sequence ID" value="MDS1308669.1"/>
    <property type="molecule type" value="Genomic_DNA"/>
</dbReference>
<dbReference type="InterPro" id="IPR003439">
    <property type="entry name" value="ABC_transporter-like_ATP-bd"/>
</dbReference>
<dbReference type="RefSeq" id="WP_200370370.1">
    <property type="nucleotide sequence ID" value="NZ_JAVMBO010000003.1"/>
</dbReference>
<dbReference type="Proteomes" id="UP001267407">
    <property type="component" value="Unassembled WGS sequence"/>
</dbReference>
<keyword evidence="4" id="KW-1278">Translocase</keyword>
<keyword evidence="1" id="KW-0813">Transport</keyword>
<dbReference type="SMART" id="SM00382">
    <property type="entry name" value="AAA"/>
    <property type="match status" value="1"/>
</dbReference>
<keyword evidence="3 7" id="KW-0067">ATP-binding</keyword>
<evidence type="ECO:0000259" key="6">
    <source>
        <dbReference type="PROSITE" id="PS50893"/>
    </source>
</evidence>
<dbReference type="Pfam" id="PF00005">
    <property type="entry name" value="ABC_tran"/>
    <property type="match status" value="1"/>
</dbReference>
<dbReference type="InterPro" id="IPR017871">
    <property type="entry name" value="ABC_transporter-like_CS"/>
</dbReference>
<dbReference type="GO" id="GO:0005524">
    <property type="term" value="F:ATP binding"/>
    <property type="evidence" value="ECO:0007669"/>
    <property type="project" value="UniProtKB-KW"/>
</dbReference>
<dbReference type="PROSITE" id="PS50893">
    <property type="entry name" value="ABC_TRANSPORTER_2"/>
    <property type="match status" value="1"/>
</dbReference>
<dbReference type="PROSITE" id="PS00211">
    <property type="entry name" value="ABC_TRANSPORTER_1"/>
    <property type="match status" value="1"/>
</dbReference>
<accession>A0ABU2HCB0</accession>
<dbReference type="Gene3D" id="3.40.50.300">
    <property type="entry name" value="P-loop containing nucleotide triphosphate hydrolases"/>
    <property type="match status" value="1"/>
</dbReference>
<evidence type="ECO:0000313" key="7">
    <source>
        <dbReference type="EMBL" id="MDS1308669.1"/>
    </source>
</evidence>
<reference evidence="7" key="1">
    <citation type="submission" date="2023-09" db="EMBL/GenBank/DDBJ databases">
        <title>Marinobacter sediminicola sp. nov. and Marinobacter maritimum sp. nov., isolated from marine sediment.</title>
        <authorList>
            <person name="An J."/>
        </authorList>
    </citation>
    <scope>NUCLEOTIDE SEQUENCE</scope>
    <source>
        <strain evidence="7">F60267</strain>
    </source>
</reference>
<evidence type="ECO:0000256" key="5">
    <source>
        <dbReference type="ARBA" id="ARBA00037066"/>
    </source>
</evidence>
<keyword evidence="2" id="KW-0547">Nucleotide-binding</keyword>
<protein>
    <submittedName>
        <fullName evidence="7">Heme ABC transporter ATP-binding protein</fullName>
    </submittedName>
</protein>
<comment type="function">
    <text evidence="5">Part of the ABC transporter complex HmuTUV involved in hemin import. Responsible for energy coupling to the transport system.</text>
</comment>
<dbReference type="SUPFAM" id="SSF52540">
    <property type="entry name" value="P-loop containing nucleoside triphosphate hydrolases"/>
    <property type="match status" value="1"/>
</dbReference>
<organism evidence="7 8">
    <name type="scientific">Marinobacter xiaoshiensis</name>
    <dbReference type="NCBI Taxonomy" id="3073652"/>
    <lineage>
        <taxon>Bacteria</taxon>
        <taxon>Pseudomonadati</taxon>
        <taxon>Pseudomonadota</taxon>
        <taxon>Gammaproteobacteria</taxon>
        <taxon>Pseudomonadales</taxon>
        <taxon>Marinobacteraceae</taxon>
        <taxon>Marinobacter</taxon>
    </lineage>
</organism>
<evidence type="ECO:0000256" key="2">
    <source>
        <dbReference type="ARBA" id="ARBA00022741"/>
    </source>
</evidence>
<dbReference type="CDD" id="cd03214">
    <property type="entry name" value="ABC_Iron-Siderophores_B12_Hemin"/>
    <property type="match status" value="1"/>
</dbReference>
<dbReference type="NCBIfam" id="NF010068">
    <property type="entry name" value="PRK13548.1"/>
    <property type="match status" value="1"/>
</dbReference>
<evidence type="ECO:0000256" key="1">
    <source>
        <dbReference type="ARBA" id="ARBA00022448"/>
    </source>
</evidence>
<dbReference type="InterPro" id="IPR027417">
    <property type="entry name" value="P-loop_NTPase"/>
</dbReference>
<evidence type="ECO:0000256" key="3">
    <source>
        <dbReference type="ARBA" id="ARBA00022840"/>
    </source>
</evidence>
<comment type="caution">
    <text evidence="7">The sequence shown here is derived from an EMBL/GenBank/DDBJ whole genome shotgun (WGS) entry which is preliminary data.</text>
</comment>
<dbReference type="InterPro" id="IPR003593">
    <property type="entry name" value="AAA+_ATPase"/>
</dbReference>
<name>A0ABU2HCB0_9GAMM</name>